<accession>A0A915I9R3</accession>
<proteinExistence type="predicted"/>
<dbReference type="WBParaSite" id="nRc.2.0.1.t10915-RA">
    <property type="protein sequence ID" value="nRc.2.0.1.t10915-RA"/>
    <property type="gene ID" value="nRc.2.0.1.g10915"/>
</dbReference>
<evidence type="ECO:0000313" key="1">
    <source>
        <dbReference type="Proteomes" id="UP000887565"/>
    </source>
</evidence>
<dbReference type="AlphaFoldDB" id="A0A915I9R3"/>
<evidence type="ECO:0000313" key="2">
    <source>
        <dbReference type="WBParaSite" id="nRc.2.0.1.t10915-RA"/>
    </source>
</evidence>
<name>A0A915I9R3_ROMCU</name>
<sequence>MKYARNSKIKVGKLRKKTLPVGNSQSRSSLSFAKSSFAEKSSLIIPDEILEKSQGLKMHKNFGALRRVKYRCSNLYRLSMTDE</sequence>
<protein>
    <submittedName>
        <fullName evidence="2">Uncharacterized protein</fullName>
    </submittedName>
</protein>
<reference evidence="2" key="1">
    <citation type="submission" date="2022-11" db="UniProtKB">
        <authorList>
            <consortium name="WormBaseParasite"/>
        </authorList>
    </citation>
    <scope>IDENTIFICATION</scope>
</reference>
<keyword evidence="1" id="KW-1185">Reference proteome</keyword>
<organism evidence="1 2">
    <name type="scientific">Romanomermis culicivorax</name>
    <name type="common">Nematode worm</name>
    <dbReference type="NCBI Taxonomy" id="13658"/>
    <lineage>
        <taxon>Eukaryota</taxon>
        <taxon>Metazoa</taxon>
        <taxon>Ecdysozoa</taxon>
        <taxon>Nematoda</taxon>
        <taxon>Enoplea</taxon>
        <taxon>Dorylaimia</taxon>
        <taxon>Mermithida</taxon>
        <taxon>Mermithoidea</taxon>
        <taxon>Mermithidae</taxon>
        <taxon>Romanomermis</taxon>
    </lineage>
</organism>
<dbReference type="Proteomes" id="UP000887565">
    <property type="component" value="Unplaced"/>
</dbReference>